<proteinExistence type="predicted"/>
<dbReference type="EMBL" id="SPMZ01000037">
    <property type="protein sequence ID" value="NMQ20079.1"/>
    <property type="molecule type" value="Genomic_DNA"/>
</dbReference>
<evidence type="ECO:0000313" key="2">
    <source>
        <dbReference type="Proteomes" id="UP000760480"/>
    </source>
</evidence>
<comment type="caution">
    <text evidence="1">The sequence shown here is derived from an EMBL/GenBank/DDBJ whole genome shotgun (WGS) entry which is preliminary data.</text>
</comment>
<evidence type="ECO:0000313" key="1">
    <source>
        <dbReference type="EMBL" id="NMQ20079.1"/>
    </source>
</evidence>
<reference evidence="1 2" key="1">
    <citation type="submission" date="2019-03" db="EMBL/GenBank/DDBJ databases">
        <title>Metabolic reconstructions from genomes of highly enriched 'Candidatus Accumulibacter' and 'Candidatus Competibacter' bioreactor populations.</title>
        <authorList>
            <person name="Annavajhala M.K."/>
            <person name="Welles L."/>
            <person name="Abbas B."/>
            <person name="Sorokin D."/>
            <person name="Park H."/>
            <person name="Van Loosdrecht M."/>
            <person name="Chandran K."/>
        </authorList>
    </citation>
    <scope>NUCLEOTIDE SEQUENCE [LARGE SCALE GENOMIC DNA]</scope>
    <source>
        <strain evidence="1 2">SBR_G</strain>
    </source>
</reference>
<name>A0ABX1TN14_9GAMM</name>
<gene>
    <name evidence="1" type="ORF">E4P82_13255</name>
</gene>
<dbReference type="Proteomes" id="UP000760480">
    <property type="component" value="Unassembled WGS sequence"/>
</dbReference>
<keyword evidence="2" id="KW-1185">Reference proteome</keyword>
<sequence>MHGNIDSSKKLAPMVRRAFRQGLEAASQGEDQNPYVPDSYLYHAWIAGWAALARGWDNAEDLRLS</sequence>
<protein>
    <recommendedName>
        <fullName evidence="3">Polyvalent protein metallopeptidase domain-containing protein</fullName>
    </recommendedName>
</protein>
<accession>A0ABX1TN14</accession>
<evidence type="ECO:0008006" key="3">
    <source>
        <dbReference type="Google" id="ProtNLM"/>
    </source>
</evidence>
<dbReference type="RefSeq" id="WP_169249338.1">
    <property type="nucleotide sequence ID" value="NZ_SPMZ01000037.1"/>
</dbReference>
<organism evidence="1 2">
    <name type="scientific">Candidatus Competibacter phosphatis</name>
    <dbReference type="NCBI Taxonomy" id="221280"/>
    <lineage>
        <taxon>Bacteria</taxon>
        <taxon>Pseudomonadati</taxon>
        <taxon>Pseudomonadota</taxon>
        <taxon>Gammaproteobacteria</taxon>
        <taxon>Candidatus Competibacteraceae</taxon>
        <taxon>Candidatus Competibacter</taxon>
    </lineage>
</organism>